<comment type="caution">
    <text evidence="10">The sequence shown here is derived from an EMBL/GenBank/DDBJ whole genome shotgun (WGS) entry which is preliminary data.</text>
</comment>
<accession>A0A4Q1AFV9</accession>
<gene>
    <name evidence="7" type="primary">sucC</name>
    <name evidence="10" type="ORF">CRV07_13910</name>
</gene>
<dbReference type="Gene3D" id="3.30.470.20">
    <property type="entry name" value="ATP-grasp fold, B domain"/>
    <property type="match status" value="1"/>
</dbReference>
<comment type="caution">
    <text evidence="7">Lacks conserved residue(s) required for the propagation of feature annotation.</text>
</comment>
<dbReference type="FunFam" id="3.30.470.20:FF:000002">
    <property type="entry name" value="Succinate--CoA ligase [ADP-forming] subunit beta"/>
    <property type="match status" value="1"/>
</dbReference>
<dbReference type="HAMAP" id="MF_00558">
    <property type="entry name" value="Succ_CoA_beta"/>
    <property type="match status" value="1"/>
</dbReference>
<evidence type="ECO:0000256" key="3">
    <source>
        <dbReference type="ARBA" id="ARBA00022598"/>
    </source>
</evidence>
<dbReference type="GO" id="GO:0006099">
    <property type="term" value="P:tricarboxylic acid cycle"/>
    <property type="evidence" value="ECO:0007669"/>
    <property type="project" value="UniProtKB-UniRule"/>
</dbReference>
<dbReference type="Gene3D" id="3.40.50.261">
    <property type="entry name" value="Succinyl-CoA synthetase domains"/>
    <property type="match status" value="1"/>
</dbReference>
<comment type="similarity">
    <text evidence="1 7">Belongs to the succinate/malate CoA ligase beta subunit family.</text>
</comment>
<feature type="binding site" evidence="7">
    <location>
        <position position="99"/>
    </location>
    <ligand>
        <name>ATP</name>
        <dbReference type="ChEBI" id="CHEBI:30616"/>
    </ligand>
</feature>
<evidence type="ECO:0000256" key="1">
    <source>
        <dbReference type="ARBA" id="ARBA00009182"/>
    </source>
</evidence>
<feature type="binding site" evidence="7">
    <location>
        <position position="264"/>
    </location>
    <ligand>
        <name>substrate</name>
        <note>ligand shared with subunit alpha</note>
    </ligand>
</feature>
<evidence type="ECO:0000256" key="2">
    <source>
        <dbReference type="ARBA" id="ARBA00022532"/>
    </source>
</evidence>
<dbReference type="PIRSF" id="PIRSF001554">
    <property type="entry name" value="SucCS_beta"/>
    <property type="match status" value="1"/>
</dbReference>
<dbReference type="OrthoDB" id="9802602at2"/>
<keyword evidence="5 7" id="KW-0547">Nucleotide-binding</keyword>
<dbReference type="GO" id="GO:0005524">
    <property type="term" value="F:ATP binding"/>
    <property type="evidence" value="ECO:0007669"/>
    <property type="project" value="UniProtKB-UniRule"/>
</dbReference>
<dbReference type="InterPro" id="IPR013650">
    <property type="entry name" value="ATP-grasp_succ-CoA_synth-type"/>
</dbReference>
<feature type="binding site" evidence="7">
    <location>
        <position position="46"/>
    </location>
    <ligand>
        <name>ATP</name>
        <dbReference type="ChEBI" id="CHEBI:30616"/>
    </ligand>
</feature>
<keyword evidence="11" id="KW-1185">Reference proteome</keyword>
<comment type="subunit">
    <text evidence="7">Heterotetramer of two alpha and two beta subunits.</text>
</comment>
<evidence type="ECO:0000313" key="11">
    <source>
        <dbReference type="Proteomes" id="UP000289758"/>
    </source>
</evidence>
<feature type="domain" description="ATP-grasp fold succinyl-CoA synthetase-type" evidence="9">
    <location>
        <begin position="2"/>
        <end position="203"/>
    </location>
</feature>
<proteinExistence type="inferred from homology"/>
<evidence type="ECO:0000256" key="4">
    <source>
        <dbReference type="ARBA" id="ARBA00022723"/>
    </source>
</evidence>
<dbReference type="PANTHER" id="PTHR11815">
    <property type="entry name" value="SUCCINYL-COA SYNTHETASE BETA CHAIN"/>
    <property type="match status" value="1"/>
</dbReference>
<reference evidence="10 11" key="1">
    <citation type="submission" date="2017-10" db="EMBL/GenBank/DDBJ databases">
        <title>Genomics of the genus Arcobacter.</title>
        <authorList>
            <person name="Perez-Cataluna A."/>
            <person name="Figueras M.J."/>
        </authorList>
    </citation>
    <scope>NUCLEOTIDE SEQUENCE [LARGE SCALE GENOMIC DNA]</scope>
    <source>
        <strain evidence="10 11">CECT 8441</strain>
    </source>
</reference>
<dbReference type="SUPFAM" id="SSF52210">
    <property type="entry name" value="Succinyl-CoA synthetase domains"/>
    <property type="match status" value="1"/>
</dbReference>
<dbReference type="FunFam" id="3.40.50.261:FF:000001">
    <property type="entry name" value="Succinate--CoA ligase [ADP-forming] subunit beta"/>
    <property type="match status" value="1"/>
</dbReference>
<dbReference type="PROSITE" id="PS01217">
    <property type="entry name" value="SUCCINYL_COA_LIG_3"/>
    <property type="match status" value="1"/>
</dbReference>
<sequence length="389" mass="42829">MNLHEYQAKNLFRKFDIPTTNGKLLTHPSQLDDILRKLGGDRWVIKAQVHAGGRGKAGGVVLVDSKAEANEEVRRLLGSKLVTYQTTKEGQPVNSIYIEQPCDIIQQIYLAFIVDRTSQRIMIITSSEGGVEIEEVAQNHPNKILRNPINPVVGIMPAQCRQICDDLGLDKTLSAQMIDLMQKIYKMFVKNDLSLVEVNPLVVTKQGQLICLDGKVVVDNSALYRQPKINEIRDETQEDERELKAEKLDLNYVTLDGTIGCMVNGAGLAMATMDLIKTHGAEPANFLDVGGSVNEKRVIEAFEIILSDEKVKGILVNIFGGIVRCDIIASGIIAAAAKMEIKVPIVVRLEGTNAKEGLELIRNSDVSVYEEANLDKAAQKIIELSKGAN</sequence>
<comment type="catalytic activity">
    <reaction evidence="7">
        <text>GTP + succinate + CoA = succinyl-CoA + GDP + phosphate</text>
        <dbReference type="Rhea" id="RHEA:22120"/>
        <dbReference type="ChEBI" id="CHEBI:30031"/>
        <dbReference type="ChEBI" id="CHEBI:37565"/>
        <dbReference type="ChEBI" id="CHEBI:43474"/>
        <dbReference type="ChEBI" id="CHEBI:57287"/>
        <dbReference type="ChEBI" id="CHEBI:57292"/>
        <dbReference type="ChEBI" id="CHEBI:58189"/>
    </reaction>
</comment>
<dbReference type="Pfam" id="PF08442">
    <property type="entry name" value="ATP-grasp_2"/>
    <property type="match status" value="1"/>
</dbReference>
<evidence type="ECO:0000313" key="10">
    <source>
        <dbReference type="EMBL" id="RXK02430.1"/>
    </source>
</evidence>
<feature type="domain" description="ATP-citrate synthase/succinyl-CoA ligase C-terminal" evidence="8">
    <location>
        <begin position="262"/>
        <end position="381"/>
    </location>
</feature>
<evidence type="ECO:0000259" key="9">
    <source>
        <dbReference type="Pfam" id="PF08442"/>
    </source>
</evidence>
<dbReference type="EMBL" id="PDKK01000016">
    <property type="protein sequence ID" value="RXK02430.1"/>
    <property type="molecule type" value="Genomic_DNA"/>
</dbReference>
<evidence type="ECO:0000256" key="6">
    <source>
        <dbReference type="ARBA" id="ARBA00022842"/>
    </source>
</evidence>
<dbReference type="UniPathway" id="UPA00223">
    <property type="reaction ID" value="UER00999"/>
</dbReference>
<dbReference type="InterPro" id="IPR005811">
    <property type="entry name" value="SUCC_ACL_C"/>
</dbReference>
<dbReference type="FunFam" id="3.30.1490.20:FF:000002">
    <property type="entry name" value="Succinate--CoA ligase [ADP-forming] subunit beta"/>
    <property type="match status" value="1"/>
</dbReference>
<keyword evidence="3 7" id="KW-0436">Ligase</keyword>
<comment type="catalytic activity">
    <reaction evidence="7">
        <text>succinate + ATP + CoA = succinyl-CoA + ADP + phosphate</text>
        <dbReference type="Rhea" id="RHEA:17661"/>
        <dbReference type="ChEBI" id="CHEBI:30031"/>
        <dbReference type="ChEBI" id="CHEBI:30616"/>
        <dbReference type="ChEBI" id="CHEBI:43474"/>
        <dbReference type="ChEBI" id="CHEBI:57287"/>
        <dbReference type="ChEBI" id="CHEBI:57292"/>
        <dbReference type="ChEBI" id="CHEBI:456216"/>
        <dbReference type="EC" id="6.2.1.5"/>
    </reaction>
</comment>
<dbReference type="GO" id="GO:0000287">
    <property type="term" value="F:magnesium ion binding"/>
    <property type="evidence" value="ECO:0007669"/>
    <property type="project" value="UniProtKB-UniRule"/>
</dbReference>
<keyword evidence="7" id="KW-0067">ATP-binding</keyword>
<dbReference type="GO" id="GO:0004775">
    <property type="term" value="F:succinate-CoA ligase (ADP-forming) activity"/>
    <property type="evidence" value="ECO:0007669"/>
    <property type="project" value="UniProtKB-UniRule"/>
</dbReference>
<evidence type="ECO:0000259" key="8">
    <source>
        <dbReference type="Pfam" id="PF00549"/>
    </source>
</evidence>
<feature type="binding site" evidence="7">
    <location>
        <position position="199"/>
    </location>
    <ligand>
        <name>Mg(2+)</name>
        <dbReference type="ChEBI" id="CHEBI:18420"/>
    </ligand>
</feature>
<dbReference type="GO" id="GO:0042709">
    <property type="term" value="C:succinate-CoA ligase complex"/>
    <property type="evidence" value="ECO:0007669"/>
    <property type="project" value="TreeGrafter"/>
</dbReference>
<dbReference type="Proteomes" id="UP000289758">
    <property type="component" value="Unassembled WGS sequence"/>
</dbReference>
<feature type="binding site" evidence="7">
    <location>
        <begin position="321"/>
        <end position="323"/>
    </location>
    <ligand>
        <name>substrate</name>
        <note>ligand shared with subunit alpha</note>
    </ligand>
</feature>
<dbReference type="Pfam" id="PF00549">
    <property type="entry name" value="Ligase_CoA"/>
    <property type="match status" value="1"/>
</dbReference>
<keyword evidence="4 7" id="KW-0479">Metal-binding</keyword>
<dbReference type="SUPFAM" id="SSF56059">
    <property type="entry name" value="Glutathione synthetase ATP-binding domain-like"/>
    <property type="match status" value="1"/>
</dbReference>
<comment type="function">
    <text evidence="7">Succinyl-CoA synthetase functions in the citric acid cycle (TCA), coupling the hydrolysis of succinyl-CoA to the synthesis of either ATP or GTP and thus represents the only step of substrate-level phosphorylation in the TCA. The beta subunit provides nucleotide specificity of the enzyme and binds the substrate succinate, while the binding sites for coenzyme A and phosphate are found in the alpha subunit.</text>
</comment>
<dbReference type="InterPro" id="IPR017866">
    <property type="entry name" value="Succ-CoA_synthase_bsu_CS"/>
</dbReference>
<dbReference type="GO" id="GO:0004776">
    <property type="term" value="F:succinate-CoA ligase (GDP-forming) activity"/>
    <property type="evidence" value="ECO:0007669"/>
    <property type="project" value="RHEA"/>
</dbReference>
<dbReference type="Gene3D" id="3.30.1490.20">
    <property type="entry name" value="ATP-grasp fold, A domain"/>
    <property type="match status" value="1"/>
</dbReference>
<organism evidence="10 11">
    <name type="scientific">Halarcobacter ebronensis</name>
    <dbReference type="NCBI Taxonomy" id="1462615"/>
    <lineage>
        <taxon>Bacteria</taxon>
        <taxon>Pseudomonadati</taxon>
        <taxon>Campylobacterota</taxon>
        <taxon>Epsilonproteobacteria</taxon>
        <taxon>Campylobacterales</taxon>
        <taxon>Arcobacteraceae</taxon>
        <taxon>Halarcobacter</taxon>
    </lineage>
</organism>
<dbReference type="InterPro" id="IPR005809">
    <property type="entry name" value="Succ_CoA_ligase-like_bsu"/>
</dbReference>
<dbReference type="EC" id="6.2.1.5" evidence="7"/>
<comment type="cofactor">
    <cofactor evidence="7">
        <name>Mg(2+)</name>
        <dbReference type="ChEBI" id="CHEBI:18420"/>
    </cofactor>
    <text evidence="7">Binds 1 Mg(2+) ion per subunit.</text>
</comment>
<evidence type="ECO:0000256" key="5">
    <source>
        <dbReference type="ARBA" id="ARBA00022741"/>
    </source>
</evidence>
<keyword evidence="2 7" id="KW-0816">Tricarboxylic acid cycle</keyword>
<dbReference type="PANTHER" id="PTHR11815:SF10">
    <property type="entry name" value="SUCCINATE--COA LIGASE [GDP-FORMING] SUBUNIT BETA, MITOCHONDRIAL"/>
    <property type="match status" value="1"/>
</dbReference>
<evidence type="ECO:0000256" key="7">
    <source>
        <dbReference type="HAMAP-Rule" id="MF_00558"/>
    </source>
</evidence>
<feature type="binding site" evidence="7">
    <location>
        <begin position="53"/>
        <end position="55"/>
    </location>
    <ligand>
        <name>ATP</name>
        <dbReference type="ChEBI" id="CHEBI:30616"/>
    </ligand>
</feature>
<feature type="binding site" evidence="7">
    <location>
        <position position="213"/>
    </location>
    <ligand>
        <name>Mg(2+)</name>
        <dbReference type="ChEBI" id="CHEBI:18420"/>
    </ligand>
</feature>
<dbReference type="InterPro" id="IPR013815">
    <property type="entry name" value="ATP_grasp_subdomain_1"/>
</dbReference>
<dbReference type="GO" id="GO:0006104">
    <property type="term" value="P:succinyl-CoA metabolic process"/>
    <property type="evidence" value="ECO:0007669"/>
    <property type="project" value="TreeGrafter"/>
</dbReference>
<dbReference type="NCBIfam" id="NF001913">
    <property type="entry name" value="PRK00696.1"/>
    <property type="match status" value="1"/>
</dbReference>
<comment type="pathway">
    <text evidence="7">Carbohydrate metabolism; tricarboxylic acid cycle; succinate from succinyl-CoA (ligase route): step 1/1.</text>
</comment>
<dbReference type="NCBIfam" id="TIGR01016">
    <property type="entry name" value="sucCoAbeta"/>
    <property type="match status" value="1"/>
</dbReference>
<name>A0A4Q1AFV9_9BACT</name>
<protein>
    <recommendedName>
        <fullName evidence="7">Succinate--CoA ligase [ADP-forming] subunit beta</fullName>
        <ecNumber evidence="7">6.2.1.5</ecNumber>
    </recommendedName>
    <alternativeName>
        <fullName evidence="7">Succinyl-CoA synthetase subunit beta</fullName>
        <shortName evidence="7">SCS-beta</shortName>
    </alternativeName>
</protein>
<dbReference type="InterPro" id="IPR016102">
    <property type="entry name" value="Succinyl-CoA_synth-like"/>
</dbReference>
<keyword evidence="6 7" id="KW-0460">Magnesium</keyword>
<dbReference type="AlphaFoldDB" id="A0A4Q1AFV9"/>
<feature type="binding site" evidence="7">
    <location>
        <position position="102"/>
    </location>
    <ligand>
        <name>ATP</name>
        <dbReference type="ChEBI" id="CHEBI:30616"/>
    </ligand>
</feature>
<dbReference type="RefSeq" id="WP_129088212.1">
    <property type="nucleotide sequence ID" value="NZ_CP053836.1"/>
</dbReference>
<dbReference type="GO" id="GO:0005829">
    <property type="term" value="C:cytosol"/>
    <property type="evidence" value="ECO:0007669"/>
    <property type="project" value="TreeGrafter"/>
</dbReference>